<reference evidence="3 5" key="2">
    <citation type="submission" date="2024-01" db="EMBL/GenBank/DDBJ databases">
        <title>Description of two novel Corynebacterium species isolated from human nasal passages and skin.</title>
        <authorList>
            <person name="Popowitch E."/>
            <person name="Tran T.H."/>
            <person name="Escapa I.F."/>
            <person name="Bhatt E."/>
            <person name="Sozat A.K."/>
            <person name="Roberts A.Q."/>
            <person name="Segre J.A."/>
            <person name="Kong H."/>
            <person name="Conlan S."/>
            <person name="Lemon K.P."/>
            <person name="Kelly M.S."/>
        </authorList>
    </citation>
    <scope>NUCLEOTIDE SEQUENCE [LARGE SCALE GENOMIC DNA]</scope>
    <source>
        <strain evidence="3 5">KPL2619</strain>
    </source>
</reference>
<organism evidence="2 4">
    <name type="scientific">Corynebacterium yonathiae</name>
    <dbReference type="NCBI Taxonomy" id="2913504"/>
    <lineage>
        <taxon>Bacteria</taxon>
        <taxon>Bacillati</taxon>
        <taxon>Actinomycetota</taxon>
        <taxon>Actinomycetes</taxon>
        <taxon>Mycobacteriales</taxon>
        <taxon>Corynebacteriaceae</taxon>
        <taxon>Corynebacterium</taxon>
    </lineage>
</organism>
<keyword evidence="1" id="KW-1133">Transmembrane helix</keyword>
<dbReference type="Proteomes" id="UP001146439">
    <property type="component" value="Unassembled WGS sequence"/>
</dbReference>
<proteinExistence type="predicted"/>
<keyword evidence="1" id="KW-0472">Membrane</keyword>
<evidence type="ECO:0000313" key="5">
    <source>
        <dbReference type="Proteomes" id="UP001371299"/>
    </source>
</evidence>
<evidence type="ECO:0000313" key="4">
    <source>
        <dbReference type="Proteomes" id="UP001146439"/>
    </source>
</evidence>
<evidence type="ECO:0000313" key="2">
    <source>
        <dbReference type="EMBL" id="MCZ9295648.1"/>
    </source>
</evidence>
<accession>A0A9X3LZK9</accession>
<dbReference type="EMBL" id="JBBMGJ010000001">
    <property type="protein sequence ID" value="MEK0144646.1"/>
    <property type="molecule type" value="Genomic_DNA"/>
</dbReference>
<dbReference type="AlphaFoldDB" id="A0A9X3LZK9"/>
<comment type="caution">
    <text evidence="2">The sequence shown here is derived from an EMBL/GenBank/DDBJ whole genome shotgun (WGS) entry which is preliminary data.</text>
</comment>
<keyword evidence="1" id="KW-0812">Transmembrane</keyword>
<evidence type="ECO:0000313" key="3">
    <source>
        <dbReference type="EMBL" id="MEK0144646.1"/>
    </source>
</evidence>
<dbReference type="RefSeq" id="WP_238799424.1">
    <property type="nucleotide sequence ID" value="NZ_JAKMUZ010000005.1"/>
</dbReference>
<name>A0A9X3LZK9_9CORY</name>
<dbReference type="Proteomes" id="UP001371299">
    <property type="component" value="Unassembled WGS sequence"/>
</dbReference>
<protein>
    <submittedName>
        <fullName evidence="2">Zinc-binding dehydrogenase</fullName>
    </submittedName>
</protein>
<gene>
    <name evidence="2" type="ORF">L8V22_03605</name>
    <name evidence="3" type="ORF">WMQ01_00940</name>
</gene>
<feature type="transmembrane region" description="Helical" evidence="1">
    <location>
        <begin position="31"/>
        <end position="52"/>
    </location>
</feature>
<reference evidence="2" key="1">
    <citation type="submission" date="2022-02" db="EMBL/GenBank/DDBJ databases">
        <title>Corynebacterium sp. from urogenital microbiome.</title>
        <authorList>
            <person name="Cappelli E.A."/>
            <person name="Ribeiro T.G."/>
            <person name="Peixe L."/>
        </authorList>
    </citation>
    <scope>NUCLEOTIDE SEQUENCE</scope>
    <source>
        <strain evidence="2">C21Ua_68</strain>
    </source>
</reference>
<keyword evidence="5" id="KW-1185">Reference proteome</keyword>
<evidence type="ECO:0000256" key="1">
    <source>
        <dbReference type="SAM" id="Phobius"/>
    </source>
</evidence>
<sequence length="78" mass="8455">MRGTAVLVAALVLALVAFVALVNFVISGADWSLYIVFAAAGLGLVCFILDWVHKHRADKSEAAVRPDQEALREVFREG</sequence>
<dbReference type="EMBL" id="JAKMUZ010000005">
    <property type="protein sequence ID" value="MCZ9295648.1"/>
    <property type="molecule type" value="Genomic_DNA"/>
</dbReference>